<dbReference type="PANTHER" id="PTHR43394">
    <property type="entry name" value="ATP-DEPENDENT PERMEASE MDL1, MITOCHONDRIAL"/>
    <property type="match status" value="1"/>
</dbReference>
<keyword evidence="7" id="KW-0067">ATP-binding</keyword>
<dbReference type="InterPro" id="IPR036640">
    <property type="entry name" value="ABC1_TM_sf"/>
</dbReference>
<feature type="transmembrane region" description="Helical" evidence="10">
    <location>
        <begin position="698"/>
        <end position="718"/>
    </location>
</feature>
<feature type="transmembrane region" description="Helical" evidence="10">
    <location>
        <begin position="801"/>
        <end position="820"/>
    </location>
</feature>
<gene>
    <name evidence="13" type="ORF">UCRPC4_g04265</name>
</gene>
<evidence type="ECO:0000259" key="12">
    <source>
        <dbReference type="PROSITE" id="PS50929"/>
    </source>
</evidence>
<feature type="transmembrane region" description="Helical" evidence="10">
    <location>
        <begin position="233"/>
        <end position="251"/>
    </location>
</feature>
<proteinExistence type="inferred from homology"/>
<dbReference type="Gene3D" id="1.20.1560.10">
    <property type="entry name" value="ABC transporter type 1, transmembrane domain"/>
    <property type="match status" value="2"/>
</dbReference>
<accession>A0A0G2ECT2</accession>
<dbReference type="EMBL" id="LCWF01000101">
    <property type="protein sequence ID" value="KKY20076.1"/>
    <property type="molecule type" value="Genomic_DNA"/>
</dbReference>
<dbReference type="Pfam" id="PF00005">
    <property type="entry name" value="ABC_tran"/>
    <property type="match status" value="2"/>
</dbReference>
<evidence type="ECO:0000259" key="11">
    <source>
        <dbReference type="PROSITE" id="PS50893"/>
    </source>
</evidence>
<dbReference type="Gene3D" id="3.40.50.300">
    <property type="entry name" value="P-loop containing nucleotide triphosphate hydrolases"/>
    <property type="match status" value="2"/>
</dbReference>
<dbReference type="GO" id="GO:0005524">
    <property type="term" value="F:ATP binding"/>
    <property type="evidence" value="ECO:0007669"/>
    <property type="project" value="UniProtKB-KW"/>
</dbReference>
<evidence type="ECO:0000256" key="7">
    <source>
        <dbReference type="ARBA" id="ARBA00022840"/>
    </source>
</evidence>
<comment type="similarity">
    <text evidence="2">Belongs to the ABC transporter superfamily. ABCB family. Multidrug resistance exporter (TC 3.A.1.201) subfamily.</text>
</comment>
<comment type="subcellular location">
    <subcellularLocation>
        <location evidence="1">Membrane</location>
        <topology evidence="1">Multi-pass membrane protein</topology>
    </subcellularLocation>
</comment>
<keyword evidence="6" id="KW-0547">Nucleotide-binding</keyword>
<feature type="domain" description="ABC transmembrane type-1" evidence="12">
    <location>
        <begin position="662"/>
        <end position="944"/>
    </location>
</feature>
<feature type="transmembrane region" description="Helical" evidence="10">
    <location>
        <begin position="130"/>
        <end position="148"/>
    </location>
</feature>
<reference evidence="13 14" key="1">
    <citation type="submission" date="2015-05" db="EMBL/GenBank/DDBJ databases">
        <title>Distinctive expansion of gene families associated with plant cell wall degradation and secondary metabolism in the genomes of grapevine trunk pathogens.</title>
        <authorList>
            <person name="Lawrence D.P."/>
            <person name="Travadon R."/>
            <person name="Rolshausen P.E."/>
            <person name="Baumgartner K."/>
        </authorList>
    </citation>
    <scope>NUCLEOTIDE SEQUENCE [LARGE SCALE GENOMIC DNA]</scope>
    <source>
        <strain evidence="13">UCRPC4</strain>
    </source>
</reference>
<evidence type="ECO:0000256" key="5">
    <source>
        <dbReference type="ARBA" id="ARBA00022737"/>
    </source>
</evidence>
<dbReference type="FunFam" id="3.40.50.300:FF:000251">
    <property type="entry name" value="ABC transporter B family member 19"/>
    <property type="match status" value="1"/>
</dbReference>
<evidence type="ECO:0000256" key="4">
    <source>
        <dbReference type="ARBA" id="ARBA00022692"/>
    </source>
</evidence>
<comment type="caution">
    <text evidence="13">The sequence shown here is derived from an EMBL/GenBank/DDBJ whole genome shotgun (WGS) entry which is preliminary data.</text>
</comment>
<dbReference type="GO" id="GO:0005743">
    <property type="term" value="C:mitochondrial inner membrane"/>
    <property type="evidence" value="ECO:0007669"/>
    <property type="project" value="TreeGrafter"/>
</dbReference>
<dbReference type="PROSITE" id="PS50893">
    <property type="entry name" value="ABC_TRANSPORTER_2"/>
    <property type="match status" value="2"/>
</dbReference>
<keyword evidence="9 10" id="KW-0472">Membrane</keyword>
<dbReference type="SMART" id="SM00382">
    <property type="entry name" value="AAA"/>
    <property type="match status" value="2"/>
</dbReference>
<evidence type="ECO:0000313" key="13">
    <source>
        <dbReference type="EMBL" id="KKY20076.1"/>
    </source>
</evidence>
<dbReference type="InterPro" id="IPR017871">
    <property type="entry name" value="ABC_transporter-like_CS"/>
</dbReference>
<evidence type="ECO:0000256" key="1">
    <source>
        <dbReference type="ARBA" id="ARBA00004141"/>
    </source>
</evidence>
<dbReference type="FunFam" id="3.40.50.300:FF:000913">
    <property type="entry name" value="ABC multidrug transporter SitT"/>
    <property type="match status" value="1"/>
</dbReference>
<feature type="transmembrane region" description="Helical" evidence="10">
    <location>
        <begin position="154"/>
        <end position="177"/>
    </location>
</feature>
<evidence type="ECO:0000256" key="10">
    <source>
        <dbReference type="SAM" id="Phobius"/>
    </source>
</evidence>
<keyword evidence="5" id="KW-0677">Repeat</keyword>
<evidence type="ECO:0000256" key="3">
    <source>
        <dbReference type="ARBA" id="ARBA00022448"/>
    </source>
</evidence>
<dbReference type="GO" id="GO:0015421">
    <property type="term" value="F:ABC-type oligopeptide transporter activity"/>
    <property type="evidence" value="ECO:0007669"/>
    <property type="project" value="TreeGrafter"/>
</dbReference>
<evidence type="ECO:0000256" key="9">
    <source>
        <dbReference type="ARBA" id="ARBA00023136"/>
    </source>
</evidence>
<feature type="transmembrane region" description="Helical" evidence="10">
    <location>
        <begin position="884"/>
        <end position="903"/>
    </location>
</feature>
<reference evidence="13 14" key="2">
    <citation type="submission" date="2015-05" db="EMBL/GenBank/DDBJ databases">
        <authorList>
            <person name="Morales-Cruz A."/>
            <person name="Amrine K.C."/>
            <person name="Cantu D."/>
        </authorList>
    </citation>
    <scope>NUCLEOTIDE SEQUENCE [LARGE SCALE GENOMIC DNA]</scope>
    <source>
        <strain evidence="13">UCRPC4</strain>
    </source>
</reference>
<keyword evidence="8 10" id="KW-1133">Transmembrane helix</keyword>
<dbReference type="InterPro" id="IPR011527">
    <property type="entry name" value="ABC1_TM_dom"/>
</dbReference>
<dbReference type="GO" id="GO:0016887">
    <property type="term" value="F:ATP hydrolysis activity"/>
    <property type="evidence" value="ECO:0007669"/>
    <property type="project" value="InterPro"/>
</dbReference>
<dbReference type="InterPro" id="IPR003439">
    <property type="entry name" value="ABC_transporter-like_ATP-bd"/>
</dbReference>
<evidence type="ECO:0000256" key="8">
    <source>
        <dbReference type="ARBA" id="ARBA00022989"/>
    </source>
</evidence>
<dbReference type="InterPro" id="IPR039421">
    <property type="entry name" value="Type_1_exporter"/>
</dbReference>
<dbReference type="CDD" id="cd03249">
    <property type="entry name" value="ABC_MTABC3_MDL1_MDL2"/>
    <property type="match status" value="1"/>
</dbReference>
<name>A0A0G2ECT2_PHACM</name>
<evidence type="ECO:0000256" key="6">
    <source>
        <dbReference type="ARBA" id="ARBA00022741"/>
    </source>
</evidence>
<dbReference type="Proteomes" id="UP000053317">
    <property type="component" value="Unassembled WGS sequence"/>
</dbReference>
<feature type="domain" description="ABC transmembrane type-1" evidence="12">
    <location>
        <begin position="1"/>
        <end position="297"/>
    </location>
</feature>
<dbReference type="GO" id="GO:0090374">
    <property type="term" value="P:oligopeptide export from mitochondrion"/>
    <property type="evidence" value="ECO:0007669"/>
    <property type="project" value="TreeGrafter"/>
</dbReference>
<dbReference type="CDD" id="cd18577">
    <property type="entry name" value="ABC_6TM_Pgp_ABCB1_D1_like"/>
    <property type="match status" value="1"/>
</dbReference>
<feature type="transmembrane region" description="Helical" evidence="10">
    <location>
        <begin position="58"/>
        <end position="80"/>
    </location>
</feature>
<dbReference type="PROSITE" id="PS50929">
    <property type="entry name" value="ABC_TM1F"/>
    <property type="match status" value="2"/>
</dbReference>
<dbReference type="InterPro" id="IPR027417">
    <property type="entry name" value="P-loop_NTPase"/>
</dbReference>
<keyword evidence="14" id="KW-1185">Reference proteome</keyword>
<dbReference type="PANTHER" id="PTHR43394:SF11">
    <property type="entry name" value="ATP-BINDING CASSETTE TRANSPORTER"/>
    <property type="match status" value="1"/>
</dbReference>
<dbReference type="AlphaFoldDB" id="A0A0G2ECT2"/>
<evidence type="ECO:0000256" key="2">
    <source>
        <dbReference type="ARBA" id="ARBA00007577"/>
    </source>
</evidence>
<protein>
    <submittedName>
        <fullName evidence="13">Putative abc multidrug transporter mdr1</fullName>
    </submittedName>
</protein>
<dbReference type="SUPFAM" id="SSF90123">
    <property type="entry name" value="ABC transporter transmembrane region"/>
    <property type="match status" value="2"/>
</dbReference>
<dbReference type="OrthoDB" id="6500128at2759"/>
<keyword evidence="3" id="KW-0813">Transport</keyword>
<dbReference type="PROSITE" id="PS00211">
    <property type="entry name" value="ABC_TRANSPORTER_1"/>
    <property type="match status" value="2"/>
</dbReference>
<organism evidence="13 14">
    <name type="scientific">Phaeomoniella chlamydospora</name>
    <name type="common">Phaeoacremonium chlamydosporum</name>
    <dbReference type="NCBI Taxonomy" id="158046"/>
    <lineage>
        <taxon>Eukaryota</taxon>
        <taxon>Fungi</taxon>
        <taxon>Dikarya</taxon>
        <taxon>Ascomycota</taxon>
        <taxon>Pezizomycotina</taxon>
        <taxon>Eurotiomycetes</taxon>
        <taxon>Chaetothyriomycetidae</taxon>
        <taxon>Phaeomoniellales</taxon>
        <taxon>Phaeomoniellaceae</taxon>
        <taxon>Phaeomoniella</taxon>
    </lineage>
</organism>
<feature type="transmembrane region" description="Helical" evidence="10">
    <location>
        <begin position="655"/>
        <end position="678"/>
    </location>
</feature>
<dbReference type="InterPro" id="IPR003593">
    <property type="entry name" value="AAA+_ATPase"/>
</dbReference>
<feature type="domain" description="ABC transporter" evidence="11">
    <location>
        <begin position="336"/>
        <end position="579"/>
    </location>
</feature>
<feature type="transmembrane region" description="Helical" evidence="10">
    <location>
        <begin position="271"/>
        <end position="289"/>
    </location>
</feature>
<evidence type="ECO:0000313" key="14">
    <source>
        <dbReference type="Proteomes" id="UP000053317"/>
    </source>
</evidence>
<sequence>MAAAGGAVVPVMTIVFGSLAGEFQGFSIDSSSLAGHIQDLLYTIHHFRQELSRLTTYFVYLAIGEFATIYICTLGFIFIGDRITRRIRERYLEAILRQNIGFFDKLGSGEVTTRITVDTNLIQDAISQKVANTITLLSTFVTAFIIIFERFWKLGFISLSAVVAMALVMGGMSKFVVSYSKRSLESFALSNTIAEESIEYVRTTVAFGAQGKLAKQYNNHLSTVHRTGITAKTLLGVSIAGMSCIVMLNYGLNFWMGSRFLVNDEVTVNKIVTITYATIIGAFSLGFLAPNMQAFTAGVAAAGKVFSTIDRQSPLDSFSGDGEILVDGTWKSDIDFQQVDLVYPSRQDVTVLDKFTLHVPAGKTTALVGASGSGKSSIVNLLERFYQPVTGDILLGGHSIAKLNLRFLRQQMALVGQEPVLFDTTIEANILYGLIGSKFENESDVIKRERLITAAKSANAHAFVSLLPDGYQTEVGGGGHLLSGGQKQRIAIARAIISDPSILLLDEATSALDTKSETIVQEALNNAAKGRTTIVIAHRLSTIKDADNIVVMDSGKIIEQGKHDELLQSKGAYEKLVNAQKFLEEKTEEGDIEDDIVLKKEMSSHALEHEVETTATIESVFTSANISRQGTVVKQNPLGKLISLIFSFNRKDISWMIFGLQMSILAGSGTPTSAVFFAKCIQSLSKPPRLYDQLRHDINFWCLMYLWLGILLFTVNFWRDRAFAICSERLMHRVRDKAFRSILRQDLDFFEHNSTGALISFLSTETTHLSGISGPTLGALLTFSTTLIAAIVLSIAFSWRLGLVCASTVPVLLGCGYLRFHMLSQFEAKAQEAYERSASYACEATSAIRTVASLTREKTILEEYHRQLDDQALKRRTSVLYSSALYAASQSFPFLCIALGFWYGGTLVSQQQLNIFEFFVCFTEITFGAQTAGIVFASAPDIAKGRSAANGLKVLFDRQPRIDTWATGGQPLEKLEGRIDFQNVTFRYPTRTQPVLRDLNLTIEPGKYVALVGASGCGKSTTVALLERFYDPTLGAILVDGQDISKLNVNTYRSHISLVSQEPTLYHGTIKENILLGASEDTSEDRLIQACRDANVLDFITSLPDSFSTLVGPKGVLLSGGQKQRLAIARALIRNPRILLLDEATSALDPTSESHVQAALDAASKGRTTIAIAHRLSTIQRADWIYVLEDGKVVEEGRHVDLVRKRAGVYREMVRLQGMEGGGQE</sequence>
<feature type="transmembrane region" description="Helical" evidence="10">
    <location>
        <begin position="777"/>
        <end position="795"/>
    </location>
</feature>
<dbReference type="CDD" id="cd18578">
    <property type="entry name" value="ABC_6TM_Pgp_ABCB1_D2_like"/>
    <property type="match status" value="1"/>
</dbReference>
<dbReference type="SUPFAM" id="SSF52540">
    <property type="entry name" value="P-loop containing nucleoside triphosphate hydrolases"/>
    <property type="match status" value="2"/>
</dbReference>
<feature type="domain" description="ABC transporter" evidence="11">
    <location>
        <begin position="979"/>
        <end position="1215"/>
    </location>
</feature>
<dbReference type="Pfam" id="PF00664">
    <property type="entry name" value="ABC_membrane"/>
    <property type="match status" value="2"/>
</dbReference>
<keyword evidence="4 10" id="KW-0812">Transmembrane</keyword>